<dbReference type="GO" id="GO:0016887">
    <property type="term" value="F:ATP hydrolysis activity"/>
    <property type="evidence" value="ECO:0007669"/>
    <property type="project" value="InterPro"/>
</dbReference>
<reference evidence="2 3" key="1">
    <citation type="submission" date="2018-01" db="EMBL/GenBank/DDBJ databases">
        <title>Deinococcus koreensis sp. nov., a radiation-resistant bacterium isolated from river water.</title>
        <authorList>
            <person name="Choi A."/>
        </authorList>
    </citation>
    <scope>NUCLEOTIDE SEQUENCE [LARGE SCALE GENOMIC DNA]</scope>
    <source>
        <strain evidence="2 3">SJW1-2</strain>
    </source>
</reference>
<accession>A0A2K3UWJ1</accession>
<sequence length="304" mass="33263">MSAATPAPSDLQTLFRERGYVAGEALATSLRLVVALGKPLLLEGPAGVGKTEAAKTLALALNTRLIRLQCYEGLDAQAALFEWNYARQLLHLRAAELGGHAVGDDELYGEKFLLARPLLQAIREDASPVLLIDEVDRADDAFEAFLLELLAEWQITVPELGTLHARSRPHVILTSNRSRELSDALRRRCLYHWVEYPTARQELEIVHARLPGMNEALARQVTAAVQTLRALPLGKPPGVAETLDWAAALVSLHRDHLDMGAIESTLGAVLKLREDQLLAAPTLQQLANKATEHLSGERAAAERP</sequence>
<dbReference type="EMBL" id="PPPD01000001">
    <property type="protein sequence ID" value="PNY80906.1"/>
    <property type="molecule type" value="Genomic_DNA"/>
</dbReference>
<dbReference type="InterPro" id="IPR003593">
    <property type="entry name" value="AAA+_ATPase"/>
</dbReference>
<dbReference type="InterPro" id="IPR027417">
    <property type="entry name" value="P-loop_NTPase"/>
</dbReference>
<dbReference type="InterPro" id="IPR011704">
    <property type="entry name" value="ATPase_dyneun-rel_AAA"/>
</dbReference>
<feature type="domain" description="AAA+ ATPase" evidence="1">
    <location>
        <begin position="36"/>
        <end position="195"/>
    </location>
</feature>
<comment type="caution">
    <text evidence="2">The sequence shown here is derived from an EMBL/GenBank/DDBJ whole genome shotgun (WGS) entry which is preliminary data.</text>
</comment>
<keyword evidence="3" id="KW-1185">Reference proteome</keyword>
<gene>
    <name evidence="2" type="ORF">CVO96_05560</name>
</gene>
<organism evidence="2 3">
    <name type="scientific">Deinococcus koreensis</name>
    <dbReference type="NCBI Taxonomy" id="2054903"/>
    <lineage>
        <taxon>Bacteria</taxon>
        <taxon>Thermotogati</taxon>
        <taxon>Deinococcota</taxon>
        <taxon>Deinococci</taxon>
        <taxon>Deinococcales</taxon>
        <taxon>Deinococcaceae</taxon>
        <taxon>Deinococcus</taxon>
    </lineage>
</organism>
<dbReference type="GO" id="GO:0005524">
    <property type="term" value="F:ATP binding"/>
    <property type="evidence" value="ECO:0007669"/>
    <property type="project" value="InterPro"/>
</dbReference>
<name>A0A2K3UWJ1_9DEIO</name>
<dbReference type="PANTHER" id="PTHR42759">
    <property type="entry name" value="MOXR FAMILY PROTEIN"/>
    <property type="match status" value="1"/>
</dbReference>
<dbReference type="CDD" id="cd00009">
    <property type="entry name" value="AAA"/>
    <property type="match status" value="1"/>
</dbReference>
<dbReference type="PANTHER" id="PTHR42759:SF1">
    <property type="entry name" value="MAGNESIUM-CHELATASE SUBUNIT CHLD"/>
    <property type="match status" value="1"/>
</dbReference>
<evidence type="ECO:0000313" key="3">
    <source>
        <dbReference type="Proteomes" id="UP000236379"/>
    </source>
</evidence>
<evidence type="ECO:0000313" key="2">
    <source>
        <dbReference type="EMBL" id="PNY80906.1"/>
    </source>
</evidence>
<evidence type="ECO:0000259" key="1">
    <source>
        <dbReference type="SMART" id="SM00382"/>
    </source>
</evidence>
<dbReference type="AlphaFoldDB" id="A0A2K3UWJ1"/>
<dbReference type="RefSeq" id="WP_103311248.1">
    <property type="nucleotide sequence ID" value="NZ_PPPD01000001.1"/>
</dbReference>
<dbReference type="Gene3D" id="3.40.50.300">
    <property type="entry name" value="P-loop containing nucleotide triphosphate hydrolases"/>
    <property type="match status" value="1"/>
</dbReference>
<dbReference type="SMART" id="SM00382">
    <property type="entry name" value="AAA"/>
    <property type="match status" value="1"/>
</dbReference>
<dbReference type="SUPFAM" id="SSF52540">
    <property type="entry name" value="P-loop containing nucleoside triphosphate hydrolases"/>
    <property type="match status" value="1"/>
</dbReference>
<dbReference type="Pfam" id="PF07728">
    <property type="entry name" value="AAA_5"/>
    <property type="match status" value="1"/>
</dbReference>
<proteinExistence type="predicted"/>
<protein>
    <submittedName>
        <fullName evidence="2">ATPase</fullName>
    </submittedName>
</protein>
<dbReference type="Proteomes" id="UP000236379">
    <property type="component" value="Unassembled WGS sequence"/>
</dbReference>
<dbReference type="OrthoDB" id="9783370at2"/>
<dbReference type="InterPro" id="IPR050764">
    <property type="entry name" value="CbbQ/NirQ/NorQ/GpvN"/>
</dbReference>